<evidence type="ECO:0000256" key="1">
    <source>
        <dbReference type="ARBA" id="ARBA00004141"/>
    </source>
</evidence>
<comment type="catalytic activity">
    <reaction evidence="12">
        <text>L-histidyl-L-alpha-amino acid(out) = L-histidyl-L-alpha-amino acid(in)</text>
        <dbReference type="Rhea" id="RHEA:79379"/>
        <dbReference type="ChEBI" id="CHEBI:229964"/>
    </reaction>
</comment>
<feature type="transmembrane region" description="Helical" evidence="19">
    <location>
        <begin position="230"/>
        <end position="252"/>
    </location>
</feature>
<evidence type="ECO:0000259" key="20">
    <source>
        <dbReference type="PROSITE" id="PS50850"/>
    </source>
</evidence>
<evidence type="ECO:0000256" key="10">
    <source>
        <dbReference type="ARBA" id="ARBA00044900"/>
    </source>
</evidence>
<comment type="catalytic activity">
    <reaction evidence="14">
        <text>L-lysyl-glycine(out) = L-lysyl-glycine(in)</text>
        <dbReference type="Rhea" id="RHEA:79407"/>
        <dbReference type="ChEBI" id="CHEBI:191202"/>
    </reaction>
</comment>
<comment type="catalytic activity">
    <reaction evidence="2">
        <text>L-lysyl-L-alanine(out) = L-lysyl-L-alanine(in)</text>
        <dbReference type="Rhea" id="RHEA:79399"/>
        <dbReference type="ChEBI" id="CHEBI:229954"/>
    </reaction>
</comment>
<comment type="catalytic activity">
    <reaction evidence="8">
        <text>L-aspartyl-L-lysine(out) = L-aspartyl-L-lysine(in)</text>
        <dbReference type="Rhea" id="RHEA:79411"/>
        <dbReference type="ChEBI" id="CHEBI:229953"/>
    </reaction>
</comment>
<evidence type="ECO:0000256" key="3">
    <source>
        <dbReference type="ARBA" id="ARBA00044878"/>
    </source>
</evidence>
<comment type="catalytic activity">
    <reaction evidence="9">
        <text>L-arginyl-L-alpha-amino acid(out) = L-arginyl-L-alpha-amino acid(in)</text>
        <dbReference type="Rhea" id="RHEA:79371"/>
        <dbReference type="ChEBI" id="CHEBI:84315"/>
    </reaction>
</comment>
<dbReference type="AlphaFoldDB" id="S3CBF6"/>
<dbReference type="GO" id="GO:0022857">
    <property type="term" value="F:transmembrane transporter activity"/>
    <property type="evidence" value="ECO:0007669"/>
    <property type="project" value="InterPro"/>
</dbReference>
<feature type="transmembrane region" description="Helical" evidence="19">
    <location>
        <begin position="422"/>
        <end position="439"/>
    </location>
</feature>
<comment type="catalytic activity">
    <reaction evidence="3">
        <text>L-histidyl-glycine(out) = L-histidyl-glycine(in)</text>
        <dbReference type="Rhea" id="RHEA:79395"/>
        <dbReference type="ChEBI" id="CHEBI:229957"/>
    </reaction>
</comment>
<dbReference type="Gene3D" id="1.20.1250.20">
    <property type="entry name" value="MFS general substrate transporter like domains"/>
    <property type="match status" value="1"/>
</dbReference>
<evidence type="ECO:0000256" key="19">
    <source>
        <dbReference type="SAM" id="Phobius"/>
    </source>
</evidence>
<dbReference type="OrthoDB" id="424834at2759"/>
<feature type="transmembrane region" description="Helical" evidence="19">
    <location>
        <begin position="328"/>
        <end position="349"/>
    </location>
</feature>
<feature type="transmembrane region" description="Helical" evidence="19">
    <location>
        <begin position="451"/>
        <end position="476"/>
    </location>
</feature>
<evidence type="ECO:0000256" key="11">
    <source>
        <dbReference type="ARBA" id="ARBA00044903"/>
    </source>
</evidence>
<keyword evidence="19" id="KW-1133">Transmembrane helix</keyword>
<feature type="transmembrane region" description="Helical" evidence="19">
    <location>
        <begin position="284"/>
        <end position="308"/>
    </location>
</feature>
<proteinExistence type="predicted"/>
<feature type="transmembrane region" description="Helical" evidence="19">
    <location>
        <begin position="138"/>
        <end position="157"/>
    </location>
</feature>
<keyword evidence="19" id="KW-0472">Membrane</keyword>
<reference evidence="21 22" key="1">
    <citation type="journal article" date="2013" name="BMC Genomics">
        <title>The genome and transcriptome of the pine saprophyte Ophiostoma piceae, and a comparison with the bark beetle-associated pine pathogen Grosmannia clavigera.</title>
        <authorList>
            <person name="Haridas S."/>
            <person name="Wang Y."/>
            <person name="Lim L."/>
            <person name="Massoumi Alamouti S."/>
            <person name="Jackman S."/>
            <person name="Docking R."/>
            <person name="Robertson G."/>
            <person name="Birol I."/>
            <person name="Bohlmann J."/>
            <person name="Breuil C."/>
        </authorList>
    </citation>
    <scope>NUCLEOTIDE SEQUENCE [LARGE SCALE GENOMIC DNA]</scope>
    <source>
        <strain evidence="21 22">UAMH 11346</strain>
    </source>
</reference>
<organism evidence="21 22">
    <name type="scientific">Ophiostoma piceae (strain UAMH 11346)</name>
    <name type="common">Sap stain fungus</name>
    <dbReference type="NCBI Taxonomy" id="1262450"/>
    <lineage>
        <taxon>Eukaryota</taxon>
        <taxon>Fungi</taxon>
        <taxon>Dikarya</taxon>
        <taxon>Ascomycota</taxon>
        <taxon>Pezizomycotina</taxon>
        <taxon>Sordariomycetes</taxon>
        <taxon>Sordariomycetidae</taxon>
        <taxon>Ophiostomatales</taxon>
        <taxon>Ophiostomataceae</taxon>
        <taxon>Ophiostoma</taxon>
    </lineage>
</organism>
<comment type="catalytic activity">
    <reaction evidence="13">
        <text>L-alanyl-L-lysine(out) = L-alanyl-L-lysine(in)</text>
        <dbReference type="Rhea" id="RHEA:79415"/>
        <dbReference type="ChEBI" id="CHEBI:192470"/>
    </reaction>
</comment>
<evidence type="ECO:0000256" key="17">
    <source>
        <dbReference type="ARBA" id="ARBA00045709"/>
    </source>
</evidence>
<comment type="catalytic activity">
    <reaction evidence="4">
        <text>L-alpha-aminoacyl-L-arginine(out) = L-alpha-aminoacyl-L-arginine(in)</text>
        <dbReference type="Rhea" id="RHEA:79367"/>
        <dbReference type="ChEBI" id="CHEBI:229968"/>
    </reaction>
</comment>
<evidence type="ECO:0000313" key="21">
    <source>
        <dbReference type="EMBL" id="EPE03593.1"/>
    </source>
</evidence>
<evidence type="ECO:0000256" key="5">
    <source>
        <dbReference type="ARBA" id="ARBA00044884"/>
    </source>
</evidence>
<dbReference type="eggNOG" id="KOG4686">
    <property type="taxonomic scope" value="Eukaryota"/>
</dbReference>
<comment type="catalytic activity">
    <reaction evidence="11">
        <text>L-arginyl-glycine(out) = L-arginyl-glycine(in)</text>
        <dbReference type="Rhea" id="RHEA:79391"/>
        <dbReference type="ChEBI" id="CHEBI:229955"/>
    </reaction>
</comment>
<comment type="catalytic activity">
    <reaction evidence="6">
        <text>L-lysyl-L-alpha-amino acid(out) = L-lysyl-L-alpha-amino acid(in)</text>
        <dbReference type="Rhea" id="RHEA:79387"/>
        <dbReference type="ChEBI" id="CHEBI:229965"/>
    </reaction>
</comment>
<evidence type="ECO:0000256" key="6">
    <source>
        <dbReference type="ARBA" id="ARBA00044891"/>
    </source>
</evidence>
<dbReference type="InterPro" id="IPR052187">
    <property type="entry name" value="MFSD1"/>
</dbReference>
<dbReference type="InterPro" id="IPR011701">
    <property type="entry name" value="MFS"/>
</dbReference>
<dbReference type="Proteomes" id="UP000016923">
    <property type="component" value="Unassembled WGS sequence"/>
</dbReference>
<keyword evidence="19" id="KW-0812">Transmembrane</keyword>
<feature type="transmembrane region" description="Helical" evidence="19">
    <location>
        <begin position="513"/>
        <end position="534"/>
    </location>
</feature>
<comment type="function">
    <text evidence="17">Lysosomal dipeptide uniporter that selectively exports lysine, arginine or histidine-containing dipeptides with a net positive charge from the lysosome lumen into the cytosol. Could play a role in a specific type of protein O-glycosylation indirectly regulating macrophages migration and tissue invasion. Also essential for liver homeostasis.</text>
</comment>
<comment type="catalytic activity">
    <reaction evidence="5">
        <text>L-alpha-aminoacyl-L-histidine(out) = L-alpha-aminoacyl-L-histidine(in)</text>
        <dbReference type="Rhea" id="RHEA:79375"/>
        <dbReference type="ChEBI" id="CHEBI:229967"/>
    </reaction>
</comment>
<feature type="domain" description="Major facilitator superfamily (MFS) profile" evidence="20">
    <location>
        <begin position="72"/>
        <end position="473"/>
    </location>
</feature>
<dbReference type="HOGENOM" id="CLU_024516_1_1_1"/>
<gene>
    <name evidence="21" type="ORF">F503_01851</name>
</gene>
<evidence type="ECO:0000256" key="12">
    <source>
        <dbReference type="ARBA" id="ARBA00044912"/>
    </source>
</evidence>
<evidence type="ECO:0000313" key="22">
    <source>
        <dbReference type="Proteomes" id="UP000016923"/>
    </source>
</evidence>
<dbReference type="VEuPathDB" id="FungiDB:F503_01851"/>
<accession>S3CBF6</accession>
<comment type="catalytic activity">
    <reaction evidence="10">
        <text>L-lysyl-L-lysine(out) = L-lysyl-L-lysine(in)</text>
        <dbReference type="Rhea" id="RHEA:79403"/>
        <dbReference type="ChEBI" id="CHEBI:229956"/>
    </reaction>
</comment>
<evidence type="ECO:0000256" key="18">
    <source>
        <dbReference type="ARBA" id="ARBA00046376"/>
    </source>
</evidence>
<dbReference type="EMBL" id="KE148166">
    <property type="protein sequence ID" value="EPE03593.1"/>
    <property type="molecule type" value="Genomic_DNA"/>
</dbReference>
<evidence type="ECO:0000256" key="8">
    <source>
        <dbReference type="ARBA" id="ARBA00044898"/>
    </source>
</evidence>
<evidence type="ECO:0000256" key="7">
    <source>
        <dbReference type="ARBA" id="ARBA00044893"/>
    </source>
</evidence>
<evidence type="ECO:0000256" key="13">
    <source>
        <dbReference type="ARBA" id="ARBA00044919"/>
    </source>
</evidence>
<dbReference type="PANTHER" id="PTHR23512:SF12">
    <property type="entry name" value="TRANSPORTER, PUTATIVE (AFU_ORTHOLOGUE AFUA_4G00260)-RELATED"/>
    <property type="match status" value="1"/>
</dbReference>
<dbReference type="InterPro" id="IPR036259">
    <property type="entry name" value="MFS_trans_sf"/>
</dbReference>
<feature type="transmembrane region" description="Helical" evidence="19">
    <location>
        <begin position="66"/>
        <end position="86"/>
    </location>
</feature>
<keyword evidence="22" id="KW-1185">Reference proteome</keyword>
<evidence type="ECO:0000256" key="14">
    <source>
        <dbReference type="ARBA" id="ARBA00044924"/>
    </source>
</evidence>
<dbReference type="InterPro" id="IPR020846">
    <property type="entry name" value="MFS_dom"/>
</dbReference>
<dbReference type="PROSITE" id="PS50850">
    <property type="entry name" value="MFS"/>
    <property type="match status" value="1"/>
</dbReference>
<dbReference type="GO" id="GO:0016020">
    <property type="term" value="C:membrane"/>
    <property type="evidence" value="ECO:0007669"/>
    <property type="project" value="UniProtKB-SubCell"/>
</dbReference>
<sequence>MASQETRQPETVAVVETSKDISQQISNEKSVEASLETSKETHQVTIEAADDAASISSSEGKPQPPWQWKLIAVILLTLIRFGGAWGSGIISPMKSTLKKKLKINNTMYSLLDASDSFIKTVLILLTGYVTDRYGGENILLYGNAVYSVGSVLMAGAAQMRNYKFFIVARIVMSLGDCSTQIAQYQVFSAWFAPSNGFASTLGIELMFNKLGAFAGSGTSNVINSNIGFSWVYWIAFIVNVFTNFCCYAFYWFMRRSEGKYSDVRDPATGGRLKKRSRKLNFKKVLAMPWSFWVVMGYGMFTTITIIIFNSNATEFAEQRFKISAVKAGWYTTLARDAGFVLIPLLAFVIDFFGQRIILMAISSFGIFTAMVLVNYASTVTGTAAAFGIYAVATTFSPLSIIDSIRVTLTEQVDFGTAYALKILVNNCLDVIVAIVAGVIQDRDDNSYDNVVILYLALSSASVVMCINMIAFGYFTVDIGMLQWTRKQRIARGDKIVDRDRRTRAEDAPKNRRLSTVLFSCIMVLMVGAWVAYIWGAATGNNYDS</sequence>
<dbReference type="SUPFAM" id="SSF103473">
    <property type="entry name" value="MFS general substrate transporter"/>
    <property type="match status" value="1"/>
</dbReference>
<dbReference type="PANTHER" id="PTHR23512">
    <property type="entry name" value="MAJOR FACILITATOR SUPERFAMILY DOMAIN-CONTAINING PROTEIN 1"/>
    <property type="match status" value="1"/>
</dbReference>
<dbReference type="OMA" id="FSWVYWT"/>
<evidence type="ECO:0000256" key="2">
    <source>
        <dbReference type="ARBA" id="ARBA00044876"/>
    </source>
</evidence>
<name>S3CBF6_OPHP1</name>
<feature type="transmembrane region" description="Helical" evidence="19">
    <location>
        <begin position="356"/>
        <end position="377"/>
    </location>
</feature>
<comment type="subcellular location">
    <subcellularLocation>
        <location evidence="1">Membrane</location>
        <topology evidence="1">Multi-pass membrane protein</topology>
    </subcellularLocation>
</comment>
<feature type="transmembrane region" description="Helical" evidence="19">
    <location>
        <begin position="107"/>
        <end position="126"/>
    </location>
</feature>
<dbReference type="Pfam" id="PF07690">
    <property type="entry name" value="MFS_1"/>
    <property type="match status" value="1"/>
</dbReference>
<evidence type="ECO:0000256" key="4">
    <source>
        <dbReference type="ARBA" id="ARBA00044881"/>
    </source>
</evidence>
<protein>
    <recommendedName>
        <fullName evidence="15">Lysosomal dipeptide transporter MFSD1</fullName>
    </recommendedName>
    <alternativeName>
        <fullName evidence="16">Major facilitator superfamily domain-containing protein 1</fullName>
    </alternativeName>
</protein>
<feature type="transmembrane region" description="Helical" evidence="19">
    <location>
        <begin position="383"/>
        <end position="401"/>
    </location>
</feature>
<comment type="catalytic activity">
    <reaction evidence="7">
        <text>L-alpha-aminoacyl-L-lysine(out) = L-alpha-aminoacyl-L-lysine(in)</text>
        <dbReference type="Rhea" id="RHEA:79383"/>
        <dbReference type="ChEBI" id="CHEBI:229966"/>
    </reaction>
</comment>
<evidence type="ECO:0000256" key="16">
    <source>
        <dbReference type="ARBA" id="ARBA00045018"/>
    </source>
</evidence>
<comment type="subunit">
    <text evidence="18">Homodimer. Interacts with lysosomal protein GLMP (via lumenal domain); the interaction starts while both proteins are still in the endoplasmic reticulum and is required for stabilization of MFSD1 in lysosomes but has no direct effect on its targeting to lysosomes or transporter activity.</text>
</comment>
<evidence type="ECO:0000256" key="9">
    <source>
        <dbReference type="ARBA" id="ARBA00044899"/>
    </source>
</evidence>
<evidence type="ECO:0000256" key="15">
    <source>
        <dbReference type="ARBA" id="ARBA00044985"/>
    </source>
</evidence>